<dbReference type="RefSeq" id="WP_006824067.1">
    <property type="nucleotide sequence ID" value="NZ_AOIL01000006.1"/>
</dbReference>
<dbReference type="OrthoDB" id="385441at2157"/>
<keyword evidence="1" id="KW-1133">Transmembrane helix</keyword>
<evidence type="ECO:0000256" key="1">
    <source>
        <dbReference type="SAM" id="Phobius"/>
    </source>
</evidence>
<gene>
    <name evidence="2" type="ORF">C484_00760</name>
</gene>
<dbReference type="PATRIC" id="fig|1230458.4.peg.142"/>
<sequence length="141" mass="15018">MEVGPQDISDVSHVPVELASMPESRTTLWLVLHKHGDLTAPELIDECGIPRGTHARALSDLRDAGLAEMRPNVENHNAPKYHALGDPVTVEEEDEMESRAFTPARASRGQVSTPALIGIATVFVGLVLLTGFAIGTCGVGL</sequence>
<dbReference type="SUPFAM" id="SSF46785">
    <property type="entry name" value="Winged helix' DNA-binding domain"/>
    <property type="match status" value="1"/>
</dbReference>
<dbReference type="EMBL" id="AOIL01000006">
    <property type="protein sequence ID" value="ELY96620.1"/>
    <property type="molecule type" value="Genomic_DNA"/>
</dbReference>
<keyword evidence="3" id="KW-1185">Reference proteome</keyword>
<dbReference type="Gene3D" id="1.10.10.10">
    <property type="entry name" value="Winged helix-like DNA-binding domain superfamily/Winged helix DNA-binding domain"/>
    <property type="match status" value="1"/>
</dbReference>
<protein>
    <submittedName>
        <fullName evidence="2">Uncharacterized protein</fullName>
    </submittedName>
</protein>
<proteinExistence type="predicted"/>
<feature type="transmembrane region" description="Helical" evidence="1">
    <location>
        <begin position="115"/>
        <end position="135"/>
    </location>
</feature>
<dbReference type="Proteomes" id="UP000011648">
    <property type="component" value="Unassembled WGS sequence"/>
</dbReference>
<dbReference type="InterPro" id="IPR036388">
    <property type="entry name" value="WH-like_DNA-bd_sf"/>
</dbReference>
<dbReference type="InterPro" id="IPR036390">
    <property type="entry name" value="WH_DNA-bd_sf"/>
</dbReference>
<dbReference type="AlphaFoldDB" id="M0AD01"/>
<accession>M0AD01</accession>
<keyword evidence="1" id="KW-0472">Membrane</keyword>
<name>M0AD01_9EURY</name>
<evidence type="ECO:0000313" key="3">
    <source>
        <dbReference type="Proteomes" id="UP000011648"/>
    </source>
</evidence>
<organism evidence="2 3">
    <name type="scientific">Natrialba taiwanensis DSM 12281</name>
    <dbReference type="NCBI Taxonomy" id="1230458"/>
    <lineage>
        <taxon>Archaea</taxon>
        <taxon>Methanobacteriati</taxon>
        <taxon>Methanobacteriota</taxon>
        <taxon>Stenosarchaea group</taxon>
        <taxon>Halobacteria</taxon>
        <taxon>Halobacteriales</taxon>
        <taxon>Natrialbaceae</taxon>
        <taxon>Natrialba</taxon>
    </lineage>
</organism>
<evidence type="ECO:0000313" key="2">
    <source>
        <dbReference type="EMBL" id="ELY96620.1"/>
    </source>
</evidence>
<comment type="caution">
    <text evidence="2">The sequence shown here is derived from an EMBL/GenBank/DDBJ whole genome shotgun (WGS) entry which is preliminary data.</text>
</comment>
<dbReference type="STRING" id="1230458.C484_00760"/>
<keyword evidence="1" id="KW-0812">Transmembrane</keyword>
<reference evidence="2 3" key="1">
    <citation type="journal article" date="2014" name="PLoS Genet.">
        <title>Phylogenetically driven sequencing of extremely halophilic archaea reveals strategies for static and dynamic osmo-response.</title>
        <authorList>
            <person name="Becker E.A."/>
            <person name="Seitzer P.M."/>
            <person name="Tritt A."/>
            <person name="Larsen D."/>
            <person name="Krusor M."/>
            <person name="Yao A.I."/>
            <person name="Wu D."/>
            <person name="Madern D."/>
            <person name="Eisen J.A."/>
            <person name="Darling A.E."/>
            <person name="Facciotti M.T."/>
        </authorList>
    </citation>
    <scope>NUCLEOTIDE SEQUENCE [LARGE SCALE GENOMIC DNA]</scope>
    <source>
        <strain evidence="2 3">DSM 12281</strain>
    </source>
</reference>